<sequence length="183" mass="20453">MFNDKRGKKVVLVAHCVLNQNAKIDQCAHYLGAIKEVAEILINNGVGIIQMPCPEMLYLGLDREVDKSTKPTVESEDSRVFERMSEDNSQALCKKIANNIVYQIKEYQKHNFEVIGLIGINGSPTCGIETAWAEGIETNENGVFIKLLKDELCKNNISINMVGIKAYNLELAVKSVKEMLDSF</sequence>
<keyword evidence="2" id="KW-1185">Reference proteome</keyword>
<accession>A0A2U8DLC0</accession>
<dbReference type="Proteomes" id="UP000244910">
    <property type="component" value="Chromosome"/>
</dbReference>
<dbReference type="KEGG" id="cdrk:B9W14_02980"/>
<reference evidence="2" key="1">
    <citation type="submission" date="2017-04" db="EMBL/GenBank/DDBJ databases">
        <authorList>
            <person name="Song Y."/>
            <person name="Cho B.-K."/>
        </authorList>
    </citation>
    <scope>NUCLEOTIDE SEQUENCE [LARGE SCALE GENOMIC DNA]</scope>
    <source>
        <strain evidence="2">SL1</strain>
    </source>
</reference>
<organism evidence="1 2">
    <name type="scientific">Clostridium drakei</name>
    <dbReference type="NCBI Taxonomy" id="332101"/>
    <lineage>
        <taxon>Bacteria</taxon>
        <taxon>Bacillati</taxon>
        <taxon>Bacillota</taxon>
        <taxon>Clostridia</taxon>
        <taxon>Eubacteriales</taxon>
        <taxon>Clostridiaceae</taxon>
        <taxon>Clostridium</taxon>
    </lineage>
</organism>
<evidence type="ECO:0000313" key="2">
    <source>
        <dbReference type="Proteomes" id="UP000244910"/>
    </source>
</evidence>
<dbReference type="OrthoDB" id="5420310at2"/>
<gene>
    <name evidence="1" type="ORF">B9W14_02980</name>
</gene>
<protein>
    <submittedName>
        <fullName evidence="1">Uncharacterized protein</fullName>
    </submittedName>
</protein>
<evidence type="ECO:0000313" key="1">
    <source>
        <dbReference type="EMBL" id="AWI03489.1"/>
    </source>
</evidence>
<name>A0A2U8DLC0_9CLOT</name>
<dbReference type="AlphaFoldDB" id="A0A2U8DLC0"/>
<proteinExistence type="predicted"/>
<dbReference type="NCBIfam" id="NF045597">
    <property type="entry name" value="TudS_rel_CD3072"/>
    <property type="match status" value="1"/>
</dbReference>
<dbReference type="EMBL" id="CP020953">
    <property type="protein sequence ID" value="AWI03489.1"/>
    <property type="molecule type" value="Genomic_DNA"/>
</dbReference>
<dbReference type="RefSeq" id="WP_032079011.1">
    <property type="nucleotide sequence ID" value="NZ_CP020953.1"/>
</dbReference>
<dbReference type="InterPro" id="IPR054648">
    <property type="entry name" value="TudS-rel"/>
</dbReference>